<evidence type="ECO:0000313" key="3">
    <source>
        <dbReference type="Proteomes" id="UP000314294"/>
    </source>
</evidence>
<proteinExistence type="predicted"/>
<keyword evidence="3" id="KW-1185">Reference proteome</keyword>
<comment type="caution">
    <text evidence="2">The sequence shown here is derived from an EMBL/GenBank/DDBJ whole genome shotgun (WGS) entry which is preliminary data.</text>
</comment>
<dbReference type="AlphaFoldDB" id="A0A4Z2JAL0"/>
<dbReference type="Proteomes" id="UP000314294">
    <property type="component" value="Unassembled WGS sequence"/>
</dbReference>
<dbReference type="EMBL" id="SRLO01000013">
    <property type="protein sequence ID" value="TNN86844.1"/>
    <property type="molecule type" value="Genomic_DNA"/>
</dbReference>
<feature type="region of interest" description="Disordered" evidence="1">
    <location>
        <begin position="33"/>
        <end position="61"/>
    </location>
</feature>
<protein>
    <submittedName>
        <fullName evidence="2">Uncharacterized protein</fullName>
    </submittedName>
</protein>
<gene>
    <name evidence="2" type="ORF">EYF80_003027</name>
</gene>
<sequence length="61" mass="7065">MQLTDCCSEGQAYAAFRSIRKLLAGSLHLAWREGGSRQRHPEDSCDAIQSRDRKEQRKMER</sequence>
<evidence type="ECO:0000313" key="2">
    <source>
        <dbReference type="EMBL" id="TNN86844.1"/>
    </source>
</evidence>
<evidence type="ECO:0000256" key="1">
    <source>
        <dbReference type="SAM" id="MobiDB-lite"/>
    </source>
</evidence>
<reference evidence="2 3" key="1">
    <citation type="submission" date="2019-03" db="EMBL/GenBank/DDBJ databases">
        <title>First draft genome of Liparis tanakae, snailfish: a comprehensive survey of snailfish specific genes.</title>
        <authorList>
            <person name="Kim W."/>
            <person name="Song I."/>
            <person name="Jeong J.-H."/>
            <person name="Kim D."/>
            <person name="Kim S."/>
            <person name="Ryu S."/>
            <person name="Song J.Y."/>
            <person name="Lee S.K."/>
        </authorList>
    </citation>
    <scope>NUCLEOTIDE SEQUENCE [LARGE SCALE GENOMIC DNA]</scope>
    <source>
        <tissue evidence="2">Muscle</tissue>
    </source>
</reference>
<name>A0A4Z2JAL0_9TELE</name>
<accession>A0A4Z2JAL0</accession>
<organism evidence="2 3">
    <name type="scientific">Liparis tanakae</name>
    <name type="common">Tanaka's snailfish</name>
    <dbReference type="NCBI Taxonomy" id="230148"/>
    <lineage>
        <taxon>Eukaryota</taxon>
        <taxon>Metazoa</taxon>
        <taxon>Chordata</taxon>
        <taxon>Craniata</taxon>
        <taxon>Vertebrata</taxon>
        <taxon>Euteleostomi</taxon>
        <taxon>Actinopterygii</taxon>
        <taxon>Neopterygii</taxon>
        <taxon>Teleostei</taxon>
        <taxon>Neoteleostei</taxon>
        <taxon>Acanthomorphata</taxon>
        <taxon>Eupercaria</taxon>
        <taxon>Perciformes</taxon>
        <taxon>Cottioidei</taxon>
        <taxon>Cottales</taxon>
        <taxon>Liparidae</taxon>
        <taxon>Liparis</taxon>
    </lineage>
</organism>